<accession>A0A495IUN8</accession>
<comment type="function">
    <text evidence="2">Exopeptidase that catalyzes the hydrolytic cleavage of multi-L-arginyl-poly-L-aspartic acid (cyanophycin; a water-insoluble reserve polymer) into aspartate-arginine dipeptides.</text>
</comment>
<evidence type="ECO:0000256" key="7">
    <source>
        <dbReference type="ARBA" id="ARBA00022801"/>
    </source>
</evidence>
<feature type="signal peptide" evidence="10">
    <location>
        <begin position="1"/>
        <end position="20"/>
    </location>
</feature>
<sequence length="338" mass="36388">MKKNIFTGLLLLSASFAALAQEVPAKKVLTPINVYPAIRITKSPTRHGPENGSLLIIGGNEGDNKAIWNKFTELAGGKDKAIIVVVTTAAGDGAVKDVAAIDSIKKHTGITNVTLLHTTDLKTANSKQFIEPLTKATGVFFVGGRQWRIADAYLNTLTHKAFFDVLARGGVIAGTSAGASIQGSFLWRGDTHGPEITIGDHTQGLGFLKNSAIDQHLFIRNREFDLVELIRKSPKLIGIGIDEATAVVIQKDTLSVVGNSFVAIYDHATIAGLSPKHVINNNEDYNNSDGPYFLLHDGQRYDLNERKVIIPPRRPRGLRAPRPAVPGTTPAPPATKEP</sequence>
<dbReference type="NCBIfam" id="TIGR02069">
    <property type="entry name" value="cyanophycinase"/>
    <property type="match status" value="1"/>
</dbReference>
<dbReference type="AlphaFoldDB" id="A0A495IUN8"/>
<evidence type="ECO:0000256" key="8">
    <source>
        <dbReference type="ARBA" id="ARBA00022825"/>
    </source>
</evidence>
<dbReference type="GO" id="GO:0006508">
    <property type="term" value="P:proteolysis"/>
    <property type="evidence" value="ECO:0007669"/>
    <property type="project" value="UniProtKB-KW"/>
</dbReference>
<dbReference type="GO" id="GO:0008236">
    <property type="term" value="F:serine-type peptidase activity"/>
    <property type="evidence" value="ECO:0007669"/>
    <property type="project" value="UniProtKB-KW"/>
</dbReference>
<keyword evidence="12" id="KW-1185">Reference proteome</keyword>
<evidence type="ECO:0000256" key="5">
    <source>
        <dbReference type="ARBA" id="ARBA00015719"/>
    </source>
</evidence>
<comment type="similarity">
    <text evidence="3">Belongs to the peptidase S51 family.</text>
</comment>
<dbReference type="SUPFAM" id="SSF52317">
    <property type="entry name" value="Class I glutamine amidotransferase-like"/>
    <property type="match status" value="1"/>
</dbReference>
<feature type="region of interest" description="Disordered" evidence="9">
    <location>
        <begin position="312"/>
        <end position="338"/>
    </location>
</feature>
<dbReference type="GO" id="GO:0008241">
    <property type="term" value="F:peptidyl-dipeptidase activity"/>
    <property type="evidence" value="ECO:0007669"/>
    <property type="project" value="UniProtKB-EC"/>
</dbReference>
<feature type="chain" id="PRO_5019845364" description="Cyanophycinase" evidence="10">
    <location>
        <begin position="21"/>
        <end position="338"/>
    </location>
</feature>
<dbReference type="OrthoDB" id="9799980at2"/>
<feature type="compositionally biased region" description="Pro residues" evidence="9">
    <location>
        <begin position="329"/>
        <end position="338"/>
    </location>
</feature>
<keyword evidence="6" id="KW-0645">Protease</keyword>
<evidence type="ECO:0000256" key="1">
    <source>
        <dbReference type="ARBA" id="ARBA00001092"/>
    </source>
</evidence>
<evidence type="ECO:0000256" key="6">
    <source>
        <dbReference type="ARBA" id="ARBA00022670"/>
    </source>
</evidence>
<keyword evidence="10" id="KW-0732">Signal</keyword>
<dbReference type="EC" id="3.4.15.6" evidence="4"/>
<dbReference type="Pfam" id="PF03575">
    <property type="entry name" value="Peptidase_S51"/>
    <property type="match status" value="1"/>
</dbReference>
<dbReference type="EMBL" id="RBKU01000001">
    <property type="protein sequence ID" value="RKR80420.1"/>
    <property type="molecule type" value="Genomic_DNA"/>
</dbReference>
<evidence type="ECO:0000256" key="3">
    <source>
        <dbReference type="ARBA" id="ARBA00006534"/>
    </source>
</evidence>
<evidence type="ECO:0000313" key="12">
    <source>
        <dbReference type="Proteomes" id="UP000268007"/>
    </source>
</evidence>
<proteinExistence type="inferred from homology"/>
<comment type="catalytic activity">
    <reaction evidence="1">
        <text>[L-4-(L-arginin-2-N-yl)aspartate](n) + H2O = [L-4-(L-arginin-2-N-yl)aspartate](n-1) + L-4-(L-arginin-2-N-yl)aspartate</text>
        <dbReference type="Rhea" id="RHEA:12845"/>
        <dbReference type="Rhea" id="RHEA-COMP:13728"/>
        <dbReference type="Rhea" id="RHEA-COMP:13734"/>
        <dbReference type="ChEBI" id="CHEBI:15377"/>
        <dbReference type="ChEBI" id="CHEBI:137986"/>
        <dbReference type="ChEBI" id="CHEBI:137991"/>
        <dbReference type="EC" id="3.4.15.6"/>
    </reaction>
</comment>
<evidence type="ECO:0000313" key="11">
    <source>
        <dbReference type="EMBL" id="RKR80420.1"/>
    </source>
</evidence>
<dbReference type="PANTHER" id="PTHR36175:SF1">
    <property type="entry name" value="CYANOPHYCINASE"/>
    <property type="match status" value="1"/>
</dbReference>
<reference evidence="11 12" key="1">
    <citation type="submission" date="2018-10" db="EMBL/GenBank/DDBJ databases">
        <title>Genomic Encyclopedia of Archaeal and Bacterial Type Strains, Phase II (KMG-II): from individual species to whole genera.</title>
        <authorList>
            <person name="Goeker M."/>
        </authorList>
    </citation>
    <scope>NUCLEOTIDE SEQUENCE [LARGE SCALE GENOMIC DNA]</scope>
    <source>
        <strain evidence="11 12">DSM 18602</strain>
    </source>
</reference>
<keyword evidence="7" id="KW-0378">Hydrolase</keyword>
<comment type="caution">
    <text evidence="11">The sequence shown here is derived from an EMBL/GenBank/DDBJ whole genome shotgun (WGS) entry which is preliminary data.</text>
</comment>
<dbReference type="Gene3D" id="3.40.50.880">
    <property type="match status" value="1"/>
</dbReference>
<dbReference type="InterPro" id="IPR005320">
    <property type="entry name" value="Peptidase_S51"/>
</dbReference>
<dbReference type="InterPro" id="IPR029062">
    <property type="entry name" value="Class_I_gatase-like"/>
</dbReference>
<evidence type="ECO:0000256" key="9">
    <source>
        <dbReference type="SAM" id="MobiDB-lite"/>
    </source>
</evidence>
<protein>
    <recommendedName>
        <fullName evidence="5">Cyanophycinase</fullName>
        <ecNumber evidence="4">3.4.15.6</ecNumber>
    </recommendedName>
</protein>
<dbReference type="RefSeq" id="WP_121196206.1">
    <property type="nucleotide sequence ID" value="NZ_RBKU01000001.1"/>
</dbReference>
<evidence type="ECO:0000256" key="4">
    <source>
        <dbReference type="ARBA" id="ARBA00013115"/>
    </source>
</evidence>
<name>A0A495IUN8_9SPHI</name>
<evidence type="ECO:0000256" key="10">
    <source>
        <dbReference type="SAM" id="SignalP"/>
    </source>
</evidence>
<evidence type="ECO:0000256" key="2">
    <source>
        <dbReference type="ARBA" id="ARBA00002039"/>
    </source>
</evidence>
<gene>
    <name evidence="11" type="ORF">BDD43_0527</name>
</gene>
<dbReference type="PANTHER" id="PTHR36175">
    <property type="entry name" value="CYANOPHYCINASE"/>
    <property type="match status" value="1"/>
</dbReference>
<keyword evidence="8" id="KW-0720">Serine protease</keyword>
<organism evidence="11 12">
    <name type="scientific">Mucilaginibacter gracilis</name>
    <dbReference type="NCBI Taxonomy" id="423350"/>
    <lineage>
        <taxon>Bacteria</taxon>
        <taxon>Pseudomonadati</taxon>
        <taxon>Bacteroidota</taxon>
        <taxon>Sphingobacteriia</taxon>
        <taxon>Sphingobacteriales</taxon>
        <taxon>Sphingobacteriaceae</taxon>
        <taxon>Mucilaginibacter</taxon>
    </lineage>
</organism>
<dbReference type="Proteomes" id="UP000268007">
    <property type="component" value="Unassembled WGS sequence"/>
</dbReference>
<dbReference type="InterPro" id="IPR011811">
    <property type="entry name" value="Peptidase_S51_cyanophycinase"/>
</dbReference>
<dbReference type="CDD" id="cd03145">
    <property type="entry name" value="GAT1_cyanophycinase"/>
    <property type="match status" value="1"/>
</dbReference>